<dbReference type="InterPro" id="IPR050301">
    <property type="entry name" value="NTE"/>
</dbReference>
<comment type="caution">
    <text evidence="7">The sequence shown here is derived from an EMBL/GenBank/DDBJ whole genome shotgun (WGS) entry which is preliminary data.</text>
</comment>
<evidence type="ECO:0000256" key="1">
    <source>
        <dbReference type="ARBA" id="ARBA00022801"/>
    </source>
</evidence>
<feature type="active site" description="Nucleophile" evidence="4">
    <location>
        <position position="338"/>
    </location>
</feature>
<keyword evidence="5" id="KW-0812">Transmembrane</keyword>
<dbReference type="SUPFAM" id="SSF52151">
    <property type="entry name" value="FabD/lysophospholipase-like"/>
    <property type="match status" value="1"/>
</dbReference>
<evidence type="ECO:0000259" key="6">
    <source>
        <dbReference type="PROSITE" id="PS51635"/>
    </source>
</evidence>
<feature type="domain" description="PNPLA" evidence="6">
    <location>
        <begin position="303"/>
        <end position="582"/>
    </location>
</feature>
<evidence type="ECO:0000313" key="8">
    <source>
        <dbReference type="Proteomes" id="UP000316649"/>
    </source>
</evidence>
<dbReference type="Pfam" id="PF01734">
    <property type="entry name" value="Patatin"/>
    <property type="match status" value="1"/>
</dbReference>
<dbReference type="PANTHER" id="PTHR14226:SF78">
    <property type="entry name" value="SLR0060 PROTEIN"/>
    <property type="match status" value="1"/>
</dbReference>
<dbReference type="Pfam" id="PF20308">
    <property type="entry name" value="TPR-S"/>
    <property type="match status" value="1"/>
</dbReference>
<dbReference type="InterPro" id="IPR016035">
    <property type="entry name" value="Acyl_Trfase/lysoPLipase"/>
</dbReference>
<dbReference type="Gene3D" id="3.40.1090.10">
    <property type="entry name" value="Cytosolic phospholipase A2 catalytic domain"/>
    <property type="match status" value="1"/>
</dbReference>
<feature type="short sequence motif" description="DGA/G" evidence="4">
    <location>
        <begin position="569"/>
        <end position="571"/>
    </location>
</feature>
<keyword evidence="5" id="KW-1133">Transmembrane helix</keyword>
<gene>
    <name evidence="7" type="ORF">FHP88_05755</name>
</gene>
<proteinExistence type="predicted"/>
<accession>A0A558DTK0</accession>
<evidence type="ECO:0000256" key="5">
    <source>
        <dbReference type="SAM" id="Phobius"/>
    </source>
</evidence>
<evidence type="ECO:0000256" key="3">
    <source>
        <dbReference type="ARBA" id="ARBA00023098"/>
    </source>
</evidence>
<dbReference type="AlphaFoldDB" id="A0A558DTK0"/>
<dbReference type="OrthoDB" id="9813090at2"/>
<dbReference type="PROSITE" id="PS51635">
    <property type="entry name" value="PNPLA"/>
    <property type="match status" value="1"/>
</dbReference>
<organism evidence="7 8">
    <name type="scientific">Sedimenticola selenatireducens</name>
    <dbReference type="NCBI Taxonomy" id="191960"/>
    <lineage>
        <taxon>Bacteria</taxon>
        <taxon>Pseudomonadati</taxon>
        <taxon>Pseudomonadota</taxon>
        <taxon>Gammaproteobacteria</taxon>
        <taxon>Chromatiales</taxon>
        <taxon>Sedimenticolaceae</taxon>
        <taxon>Sedimenticola</taxon>
    </lineage>
</organism>
<dbReference type="GO" id="GO:0016787">
    <property type="term" value="F:hydrolase activity"/>
    <property type="evidence" value="ECO:0007669"/>
    <property type="project" value="UniProtKB-UniRule"/>
</dbReference>
<name>A0A558DTK0_9GAMM</name>
<keyword evidence="2 4" id="KW-0442">Lipid degradation</keyword>
<evidence type="ECO:0000256" key="2">
    <source>
        <dbReference type="ARBA" id="ARBA00022963"/>
    </source>
</evidence>
<dbReference type="InterPro" id="IPR002641">
    <property type="entry name" value="PNPLA_dom"/>
</dbReference>
<feature type="transmembrane region" description="Helical" evidence="5">
    <location>
        <begin position="866"/>
        <end position="883"/>
    </location>
</feature>
<feature type="transmembrane region" description="Helical" evidence="5">
    <location>
        <begin position="832"/>
        <end position="854"/>
    </location>
</feature>
<feature type="active site" description="Proton acceptor" evidence="4">
    <location>
        <position position="569"/>
    </location>
</feature>
<dbReference type="PANTHER" id="PTHR14226">
    <property type="entry name" value="NEUROPATHY TARGET ESTERASE/SWISS CHEESE D.MELANOGASTER"/>
    <property type="match status" value="1"/>
</dbReference>
<dbReference type="EMBL" id="VMNH01000005">
    <property type="protein sequence ID" value="TVO76928.1"/>
    <property type="molecule type" value="Genomic_DNA"/>
</dbReference>
<dbReference type="GO" id="GO:0016042">
    <property type="term" value="P:lipid catabolic process"/>
    <property type="evidence" value="ECO:0007669"/>
    <property type="project" value="UniProtKB-UniRule"/>
</dbReference>
<evidence type="ECO:0000313" key="7">
    <source>
        <dbReference type="EMBL" id="TVO76928.1"/>
    </source>
</evidence>
<dbReference type="InterPro" id="IPR046880">
    <property type="entry name" value="TPR-S"/>
</dbReference>
<keyword evidence="8" id="KW-1185">Reference proteome</keyword>
<dbReference type="RefSeq" id="WP_144358057.1">
    <property type="nucleotide sequence ID" value="NZ_VMNH01000005.1"/>
</dbReference>
<evidence type="ECO:0000256" key="4">
    <source>
        <dbReference type="PROSITE-ProRule" id="PRU01161"/>
    </source>
</evidence>
<dbReference type="Proteomes" id="UP000316649">
    <property type="component" value="Unassembled WGS sequence"/>
</dbReference>
<sequence>MDKRKERTEALVNEVRAVLSGHMIDPEAADLLARQLIELDIHYWARRLLLKLLSHKDIQRHQRIRLVQGLALATYKDASLLQVEAFDTAQALLAAEFDLQTTEDQETLGLVGALYKRRWRLDCRQCWLEQSLYYYRRGFECGVLHDAGYTAINAAYLQDLLAHIESQSHHSGVSLENAQTRRREARKIREQIISELSHNLPDTKTVEKSHYWLIVTVAEAYLGIGADQQASLLLQQVAGLKDIPDWWRKSTVEQLTHLIQVQAVDQDVETLNESTAWSAVKWLMGDAPVKAAETLFSGKVGLALSGGGFRASFYHLGVLAKLAELDMLRHIEVISCVSGGSIVGAHYYLELRRMIQFSAHEAYPMKRGLSDKEITHADYLALVDKLIIDFIDGVQKNLRMQVLANPLANLKMLFLPTYSRTEYLGELYEKHLYSRVKDNSQSDADNAAPRFIKDMIIQPPDEAAGFRPDNANWRRCNKIPQLILNATTLNTGHVWQFTATWMGESPNMINREIDKNPRLRRLYYQEAPEERYENFRLGHAVAASSCVPGLFEPIELPNLYPSNNIRLVDGGVFDNQGYASLLEQDCKVMLISDASGQLTSDEDPAGGVLGPILRSNSVMMERIRGSGYEDLHARHRSGLLKGLTYVHLTQGLDSKEIDWNKNAMDIAVGSIAEPITSYGIRRDVQQQLAKIRTDLDSFNDMEALALMNSGYHAMSEAARRIKGFQLVESVEHEWAFSQLDGVMKSKTQAGAKITAKQLDQQLKVSPMKFFKVWRLSKGLFGLAIGIAVTIVTSVSYWTIKTLIADPQMSLMSTDLIQSAITRLTEMLTLQNLVGGLLFLLLGYGVFALFGRRVGKRIMQFLKPRSVVNRVTIGLGIGLVGWIFPRLHLMLFDRIYLHIGRMRH</sequence>
<keyword evidence="1 4" id="KW-0378">Hydrolase</keyword>
<protein>
    <submittedName>
        <fullName evidence="7">Patatin family protein</fullName>
    </submittedName>
</protein>
<feature type="transmembrane region" description="Helical" evidence="5">
    <location>
        <begin position="778"/>
        <end position="799"/>
    </location>
</feature>
<keyword evidence="5" id="KW-0472">Membrane</keyword>
<comment type="caution">
    <text evidence="4">Lacks conserved residue(s) required for the propagation of feature annotation.</text>
</comment>
<reference evidence="7 8" key="1">
    <citation type="submission" date="2019-07" db="EMBL/GenBank/DDBJ databases">
        <title>The pathways for chlorine oxyanion respiration interact through the shared metabolite chlorate.</title>
        <authorList>
            <person name="Barnum T.P."/>
            <person name="Cheng Y."/>
            <person name="Hill K.A."/>
            <person name="Lucas L.N."/>
            <person name="Carlson H.K."/>
            <person name="Coates J.D."/>
        </authorList>
    </citation>
    <scope>NUCLEOTIDE SEQUENCE [LARGE SCALE GENOMIC DNA]</scope>
    <source>
        <strain evidence="7 8">BK-1</strain>
    </source>
</reference>
<keyword evidence="3 4" id="KW-0443">Lipid metabolism</keyword>